<dbReference type="Proteomes" id="UP001183535">
    <property type="component" value="Unassembled WGS sequence"/>
</dbReference>
<keyword evidence="4 6" id="KW-0238">DNA-binding</keyword>
<evidence type="ECO:0000256" key="7">
    <source>
        <dbReference type="SAM" id="MobiDB-lite"/>
    </source>
</evidence>
<dbReference type="PANTHER" id="PTHR35807">
    <property type="entry name" value="TRANSCRIPTIONAL REGULATOR REDD-RELATED"/>
    <property type="match status" value="1"/>
</dbReference>
<evidence type="ECO:0000256" key="2">
    <source>
        <dbReference type="ARBA" id="ARBA00023012"/>
    </source>
</evidence>
<protein>
    <submittedName>
        <fullName evidence="9">BTAD domain-containing putative transcriptional regulator</fullName>
    </submittedName>
</protein>
<evidence type="ECO:0000313" key="9">
    <source>
        <dbReference type="EMBL" id="MDT0433443.1"/>
    </source>
</evidence>
<dbReference type="CDD" id="cd15831">
    <property type="entry name" value="BTAD"/>
    <property type="match status" value="1"/>
</dbReference>
<feature type="compositionally biased region" description="Low complexity" evidence="7">
    <location>
        <begin position="545"/>
        <end position="568"/>
    </location>
</feature>
<dbReference type="InterPro" id="IPR016032">
    <property type="entry name" value="Sig_transdc_resp-reg_C-effctor"/>
</dbReference>
<evidence type="ECO:0000256" key="5">
    <source>
        <dbReference type="ARBA" id="ARBA00023163"/>
    </source>
</evidence>
<dbReference type="InterPro" id="IPR036388">
    <property type="entry name" value="WH-like_DNA-bd_sf"/>
</dbReference>
<feature type="compositionally biased region" description="Pro residues" evidence="7">
    <location>
        <begin position="312"/>
        <end position="341"/>
    </location>
</feature>
<dbReference type="PANTHER" id="PTHR35807:SF1">
    <property type="entry name" value="TRANSCRIPTIONAL REGULATOR REDD"/>
    <property type="match status" value="1"/>
</dbReference>
<feature type="region of interest" description="Disordered" evidence="7">
    <location>
        <begin position="251"/>
        <end position="366"/>
    </location>
</feature>
<evidence type="ECO:0000259" key="8">
    <source>
        <dbReference type="PROSITE" id="PS51755"/>
    </source>
</evidence>
<dbReference type="SMART" id="SM00862">
    <property type="entry name" value="Trans_reg_C"/>
    <property type="match status" value="1"/>
</dbReference>
<dbReference type="SUPFAM" id="SSF48452">
    <property type="entry name" value="TPR-like"/>
    <property type="match status" value="2"/>
</dbReference>
<dbReference type="InterPro" id="IPR001867">
    <property type="entry name" value="OmpR/PhoB-type_DNA-bd"/>
</dbReference>
<keyword evidence="2" id="KW-0902">Two-component regulatory system</keyword>
<organism evidence="9 10">
    <name type="scientific">Streptomyces doudnae</name>
    <dbReference type="NCBI Taxonomy" id="3075536"/>
    <lineage>
        <taxon>Bacteria</taxon>
        <taxon>Bacillati</taxon>
        <taxon>Actinomycetota</taxon>
        <taxon>Actinomycetes</taxon>
        <taxon>Kitasatosporales</taxon>
        <taxon>Streptomycetaceae</taxon>
        <taxon>Streptomyces</taxon>
    </lineage>
</organism>
<keyword evidence="10" id="KW-1185">Reference proteome</keyword>
<dbReference type="InterPro" id="IPR005158">
    <property type="entry name" value="BTAD"/>
</dbReference>
<dbReference type="Pfam" id="PF13424">
    <property type="entry name" value="TPR_12"/>
    <property type="match status" value="2"/>
</dbReference>
<evidence type="ECO:0000256" key="3">
    <source>
        <dbReference type="ARBA" id="ARBA00023015"/>
    </source>
</evidence>
<dbReference type="AlphaFoldDB" id="A0ABD5EGN6"/>
<gene>
    <name evidence="9" type="ORF">RM877_01980</name>
</gene>
<sequence>MIEVRLLGPVEVWDDGTRPLRLGGSRPVALLSALVVHLGQVLSTARLVDLVWEERAPATAGALVASHVAAVRRALAPVGAASVIRTRAPGYLADLAPGQVDARRFEDLLSAGRRAAAAGRDTEALDLLTTSLDLWRGQDALEGVGQSFARIEAARLGELRLVAQEHLHDLRLRLGDAGEVVAPLLSLVAAHPLRERPRVQLMTALVRVGRAPDALRVFREGRDILRADLGLDPGPELRALHLAILRDDPALTAPVRTGPPGTPAADGAPPRPAAEHPAAPGGASRPALPQPGPASRVGPARSGPPRPRHDGPAPPPGPPAATPSGPPLPPGPPPLPGPSRPVEPDAPVSAVPSVPPPSHLPPDVADFVGRDRQVGWATALLDQARESARTAPPIGVISGRPGMGKTALAVHAAHRAAHLFPDGSLFLDLRASDTAPLSVADALTRLLRALGVDPEGASGTDDLVGLYRTRVAGRRVLLVLDNAPSEAHLRPLVPPGPGSAVLVTSRRRLTALEGAVRLDLSVPAAGEALELLTTVAGRNRPAGHGTAADAPAGTRTGTAPGAPAAPGAGSAGAGAGRAVPGEPSPEADRVPGDLREIVALCGQLPLALRIAGARLAARPHWGPGQLAARLRDERRRLNELRVGDLEVRTSLELGYAELDGPERRALRRLALMDLPDFAAWIAAPLLDIGTEEAEEAVERLVDCHLIEVLAVDGTGENRYRIHDLVREHARERCLSEESPADRAAAVRRLVACWLTLADRAAVRGPGGVSWLLPAPATEWLLEPAVQERLLERPAAWFAAEQNCLVAAVHHCAARGMTREARELAGALIASSAALYNQFDVWAQTHTVALDAVRREGDGEGEAWLLVGLGQLRYEQDRFEDAHACLVRALGLFDEQTAAAGDDADAVLDALRGSATALVGMGTIRREQADFAEASRTLAAALDRYDTLDDDAGRARTLYGVGYVHREQGRDDEAREALTRSLALFRRVGDRQGEALTLRSLALCARALGALTEAADLLAEALDVFTRLGDTFGLMYTEQALAKVELRQGRFDQAHDRLGRCLDVARERQDAFGEALVLRTRGEWHLASGDPLGAEAPLRAALAIWERLGLPLWRARTLRDLAATHTAHGDHEAAAEARRQASAAFLALGSREAGEDHR</sequence>
<feature type="DNA-binding region" description="OmpR/PhoB-type" evidence="6">
    <location>
        <begin position="1"/>
        <end position="95"/>
    </location>
</feature>
<dbReference type="GO" id="GO:0000160">
    <property type="term" value="P:phosphorelay signal transduction system"/>
    <property type="evidence" value="ECO:0007669"/>
    <property type="project" value="UniProtKB-KW"/>
</dbReference>
<dbReference type="Gene3D" id="1.25.40.10">
    <property type="entry name" value="Tetratricopeptide repeat domain"/>
    <property type="match status" value="3"/>
</dbReference>
<comment type="caution">
    <text evidence="9">The sequence shown here is derived from an EMBL/GenBank/DDBJ whole genome shotgun (WGS) entry which is preliminary data.</text>
</comment>
<evidence type="ECO:0000313" key="10">
    <source>
        <dbReference type="Proteomes" id="UP001183535"/>
    </source>
</evidence>
<dbReference type="SMART" id="SM00028">
    <property type="entry name" value="TPR"/>
    <property type="match status" value="4"/>
</dbReference>
<feature type="region of interest" description="Disordered" evidence="7">
    <location>
        <begin position="539"/>
        <end position="590"/>
    </location>
</feature>
<accession>A0ABD5EGN6</accession>
<dbReference type="PROSITE" id="PS51755">
    <property type="entry name" value="OMPR_PHOB"/>
    <property type="match status" value="1"/>
</dbReference>
<dbReference type="Gene3D" id="1.10.10.10">
    <property type="entry name" value="Winged helix-like DNA-binding domain superfamily/Winged helix DNA-binding domain"/>
    <property type="match status" value="1"/>
</dbReference>
<feature type="compositionally biased region" description="Low complexity" evidence="7">
    <location>
        <begin position="256"/>
        <end position="268"/>
    </location>
</feature>
<name>A0ABD5EGN6_9ACTN</name>
<proteinExistence type="inferred from homology"/>
<comment type="similarity">
    <text evidence="1">Belongs to the AfsR/DnrI/RedD regulatory family.</text>
</comment>
<evidence type="ECO:0000256" key="1">
    <source>
        <dbReference type="ARBA" id="ARBA00005820"/>
    </source>
</evidence>
<dbReference type="EMBL" id="JAVRES010000001">
    <property type="protein sequence ID" value="MDT0433443.1"/>
    <property type="molecule type" value="Genomic_DNA"/>
</dbReference>
<keyword evidence="5" id="KW-0804">Transcription</keyword>
<evidence type="ECO:0000256" key="6">
    <source>
        <dbReference type="PROSITE-ProRule" id="PRU01091"/>
    </source>
</evidence>
<evidence type="ECO:0000256" key="4">
    <source>
        <dbReference type="ARBA" id="ARBA00023125"/>
    </source>
</evidence>
<dbReference type="Gene3D" id="3.40.50.300">
    <property type="entry name" value="P-loop containing nucleotide triphosphate hydrolases"/>
    <property type="match status" value="1"/>
</dbReference>
<reference evidence="10" key="1">
    <citation type="submission" date="2023-07" db="EMBL/GenBank/DDBJ databases">
        <title>30 novel species of actinomycetes from the DSMZ collection.</title>
        <authorList>
            <person name="Nouioui I."/>
        </authorList>
    </citation>
    <scope>NUCLEOTIDE SEQUENCE [LARGE SCALE GENOMIC DNA]</scope>
    <source>
        <strain evidence="10">DSM 41981</strain>
    </source>
</reference>
<dbReference type="PRINTS" id="PR00364">
    <property type="entry name" value="DISEASERSIST"/>
</dbReference>
<dbReference type="SUPFAM" id="SSF46894">
    <property type="entry name" value="C-terminal effector domain of the bipartite response regulators"/>
    <property type="match status" value="1"/>
</dbReference>
<dbReference type="InterPro" id="IPR019734">
    <property type="entry name" value="TPR_rpt"/>
</dbReference>
<dbReference type="InterPro" id="IPR051677">
    <property type="entry name" value="AfsR-DnrI-RedD_regulator"/>
</dbReference>
<dbReference type="InterPro" id="IPR011990">
    <property type="entry name" value="TPR-like_helical_dom_sf"/>
</dbReference>
<dbReference type="Pfam" id="PF03704">
    <property type="entry name" value="BTAD"/>
    <property type="match status" value="1"/>
</dbReference>
<dbReference type="SMART" id="SM01043">
    <property type="entry name" value="BTAD"/>
    <property type="match status" value="1"/>
</dbReference>
<feature type="domain" description="OmpR/PhoB-type" evidence="8">
    <location>
        <begin position="1"/>
        <end position="95"/>
    </location>
</feature>
<dbReference type="SUPFAM" id="SSF52540">
    <property type="entry name" value="P-loop containing nucleoside triphosphate hydrolases"/>
    <property type="match status" value="1"/>
</dbReference>
<dbReference type="GO" id="GO:0003677">
    <property type="term" value="F:DNA binding"/>
    <property type="evidence" value="ECO:0007669"/>
    <property type="project" value="UniProtKB-UniRule"/>
</dbReference>
<dbReference type="RefSeq" id="WP_311638449.1">
    <property type="nucleotide sequence ID" value="NZ_JAVRES010000001.1"/>
</dbReference>
<dbReference type="InterPro" id="IPR027417">
    <property type="entry name" value="P-loop_NTPase"/>
</dbReference>
<keyword evidence="3" id="KW-0805">Transcription regulation</keyword>
<dbReference type="Pfam" id="PF00486">
    <property type="entry name" value="Trans_reg_C"/>
    <property type="match status" value="1"/>
</dbReference>